<dbReference type="SMART" id="SM00473">
    <property type="entry name" value="PAN_AP"/>
    <property type="match status" value="2"/>
</dbReference>
<feature type="binding site" evidence="1">
    <location>
        <position position="839"/>
    </location>
    <ligand>
        <name>Zn(2+)</name>
        <dbReference type="ChEBI" id="CHEBI:29105"/>
        <note>catalytic</note>
    </ligand>
</feature>
<proteinExistence type="predicted"/>
<keyword evidence="1 2" id="KW-0378">Hydrolase</keyword>
<evidence type="ECO:0000256" key="3">
    <source>
        <dbReference type="SAM" id="MobiDB-lite"/>
    </source>
</evidence>
<organism evidence="6 7">
    <name type="scientific">Symbiodinium microadriaticum</name>
    <name type="common">Dinoflagellate</name>
    <name type="synonym">Zooxanthella microadriatica</name>
    <dbReference type="NCBI Taxonomy" id="2951"/>
    <lineage>
        <taxon>Eukaryota</taxon>
        <taxon>Sar</taxon>
        <taxon>Alveolata</taxon>
        <taxon>Dinophyceae</taxon>
        <taxon>Suessiales</taxon>
        <taxon>Symbiodiniaceae</taxon>
        <taxon>Symbiodinium</taxon>
    </lineage>
</organism>
<feature type="domain" description="Peptidase M12A" evidence="5">
    <location>
        <begin position="719"/>
        <end position="949"/>
    </location>
</feature>
<gene>
    <name evidence="6" type="ORF">AK812_SmicGene12873</name>
</gene>
<keyword evidence="7" id="KW-1185">Reference proteome</keyword>
<dbReference type="InterPro" id="IPR024079">
    <property type="entry name" value="MetalloPept_cat_dom_sf"/>
</dbReference>
<dbReference type="InterPro" id="IPR006026">
    <property type="entry name" value="Peptidase_Metallo"/>
</dbReference>
<dbReference type="InterPro" id="IPR003609">
    <property type="entry name" value="Pan_app"/>
</dbReference>
<dbReference type="SUPFAM" id="SSF55486">
    <property type="entry name" value="Metalloproteases ('zincins'), catalytic domain"/>
    <property type="match status" value="1"/>
</dbReference>
<protein>
    <recommendedName>
        <fullName evidence="2">Metalloendopeptidase</fullName>
        <ecNumber evidence="2">3.4.24.-</ecNumber>
    </recommendedName>
</protein>
<keyword evidence="1 2" id="KW-0862">Zinc</keyword>
<keyword evidence="1 2" id="KW-0645">Protease</keyword>
<feature type="active site" evidence="1">
    <location>
        <position position="836"/>
    </location>
</feature>
<keyword evidence="2" id="KW-0732">Signal</keyword>
<feature type="signal peptide" evidence="2">
    <location>
        <begin position="1"/>
        <end position="23"/>
    </location>
</feature>
<keyword evidence="1 2" id="KW-0479">Metal-binding</keyword>
<dbReference type="InterPro" id="IPR001506">
    <property type="entry name" value="Peptidase_M12A"/>
</dbReference>
<dbReference type="OrthoDB" id="291007at2759"/>
<dbReference type="PRINTS" id="PR00480">
    <property type="entry name" value="ASTACIN"/>
</dbReference>
<evidence type="ECO:0000313" key="6">
    <source>
        <dbReference type="EMBL" id="OLQ04084.1"/>
    </source>
</evidence>
<dbReference type="PANTHER" id="PTHR10127:SF850">
    <property type="entry name" value="METALLOENDOPEPTIDASE"/>
    <property type="match status" value="1"/>
</dbReference>
<name>A0A1Q9E9H4_SYMMI</name>
<feature type="binding site" evidence="1">
    <location>
        <position position="845"/>
    </location>
    <ligand>
        <name>Zn(2+)</name>
        <dbReference type="ChEBI" id="CHEBI:29105"/>
        <note>catalytic</note>
    </ligand>
</feature>
<comment type="caution">
    <text evidence="1">Lacks conserved residue(s) required for the propagation of feature annotation.</text>
</comment>
<evidence type="ECO:0000259" key="5">
    <source>
        <dbReference type="PROSITE" id="PS51864"/>
    </source>
</evidence>
<dbReference type="PROSITE" id="PS50948">
    <property type="entry name" value="PAN"/>
    <property type="match status" value="2"/>
</dbReference>
<keyword evidence="1 2" id="KW-0482">Metalloprotease</keyword>
<comment type="caution">
    <text evidence="6">The sequence shown here is derived from an EMBL/GenBank/DDBJ whole genome shotgun (WGS) entry which is preliminary data.</text>
</comment>
<feature type="compositionally biased region" description="Low complexity" evidence="3">
    <location>
        <begin position="689"/>
        <end position="705"/>
    </location>
</feature>
<comment type="cofactor">
    <cofactor evidence="1 2">
        <name>Zn(2+)</name>
        <dbReference type="ChEBI" id="CHEBI:29105"/>
    </cofactor>
    <text evidence="1 2">Binds 1 zinc ion per subunit.</text>
</comment>
<dbReference type="PANTHER" id="PTHR10127">
    <property type="entry name" value="DISCOIDIN, CUB, EGF, LAMININ , AND ZINC METALLOPROTEASE DOMAIN CONTAINING"/>
    <property type="match status" value="1"/>
</dbReference>
<feature type="region of interest" description="Disordered" evidence="3">
    <location>
        <begin position="689"/>
        <end position="739"/>
    </location>
</feature>
<dbReference type="Proteomes" id="UP000186817">
    <property type="component" value="Unassembled WGS sequence"/>
</dbReference>
<feature type="chain" id="PRO_5011817517" description="Metalloendopeptidase" evidence="2">
    <location>
        <begin position="24"/>
        <end position="1344"/>
    </location>
</feature>
<accession>A0A1Q9E9H4</accession>
<dbReference type="SMART" id="SM00235">
    <property type="entry name" value="ZnMc"/>
    <property type="match status" value="1"/>
</dbReference>
<dbReference type="Gene3D" id="3.40.390.10">
    <property type="entry name" value="Collagenase (Catalytic Domain)"/>
    <property type="match status" value="1"/>
</dbReference>
<dbReference type="GO" id="GO:0004222">
    <property type="term" value="F:metalloendopeptidase activity"/>
    <property type="evidence" value="ECO:0007669"/>
    <property type="project" value="UniProtKB-UniRule"/>
</dbReference>
<evidence type="ECO:0000313" key="7">
    <source>
        <dbReference type="Proteomes" id="UP000186817"/>
    </source>
</evidence>
<dbReference type="Pfam" id="PF01400">
    <property type="entry name" value="Astacin"/>
    <property type="match status" value="1"/>
</dbReference>
<dbReference type="GO" id="GO:0006508">
    <property type="term" value="P:proteolysis"/>
    <property type="evidence" value="ECO:0007669"/>
    <property type="project" value="UniProtKB-KW"/>
</dbReference>
<evidence type="ECO:0000259" key="4">
    <source>
        <dbReference type="PROSITE" id="PS50948"/>
    </source>
</evidence>
<evidence type="ECO:0000256" key="2">
    <source>
        <dbReference type="RuleBase" id="RU361183"/>
    </source>
</evidence>
<feature type="binding site" evidence="1">
    <location>
        <position position="835"/>
    </location>
    <ligand>
        <name>Zn(2+)</name>
        <dbReference type="ChEBI" id="CHEBI:29105"/>
        <note>catalytic</note>
    </ligand>
</feature>
<sequence length="1344" mass="144322">MGCKHQAGAHCVLLPSSLGVALGARDSDAPLTAARWYGGSRKHVELGRNDAELPPLPQVIQKVSRLAEVQFPPRVSGDVLHWQDVKLHPHRGGLGEEGRLACASQPRAAGVWRGTLEGATPSAAAAKVLPLLPGSVALDACGTLADTAITCSCLHFLPSAMLEEDVRRRRSVAGRELGTATGDDTACGRDVKVFVLAGQPGQVLSHHAELFLLARGEGRFEALLRLVALAHAPPSRAGGAAATLRFPVTRESPLGALQEVWKEVAMVELPRLFQLSVRNGGAGLALPGKEKFLVEEPLFGMISALLAAVVLGAAASCPESGCKAAGSQNSGPLLLQVGGKELRRVEAHVASWVAGAYEDCRIVERGSRPRKERVGFQHRPVTCRSAVDGSELPDAACAGLPPPRRWRRCDCGVVVCKPGEEEEGHFTRERWSELGAAASGSRDVHFSFLGCLSPSQDAPARSQVTSSRDESCIMWKEGTCRLGLPFYRWDCAEADVMSPQLCFQFCLGKGLDLFGLLGSECRCGASALNRQAWRWGKPRAGLTIPWEQLGAADDSECARIYRYTGHFEAGGSVPDALQFLTEDDLAYLDSLAIGEVMTAEEEEDVPRSIWEAEVEPSGKDLSALQTTSSRNQCPVTGTCPCSNADFPCYAYYTAGDRCACFRINGLTTPENCASFGGTFCGDFSTTTTTTTTTTSYTGPPTTSTTAADPPAGQGWSRASAASNPGRRWPERRSDPPGNTEDVWDDYVVIRYAFNATIDDNRKDAFRNAVTMWRETTCVNFIEEETPARPYVLIGIWDTGSCYANLGFSTFYNSNSYARINLGWCNDARHTGNMAHELGHILGMNHEQKRPDGPESYYGKGPYLNVFWDNIPSSWTSQYTPSASTYTGSVQDFTGDPQVGYAQYDFESIMHYGGGNRYDTIPAEAESRVGQRSRLSEGDITQILDVYECRSKLTTTTTTTTTTPTTTTTITTTTTTTSITTTTTTAATTMTTTAAVFVPVSGDGVDQVCRGANAGDNQGSYFTVKMTGSLEECKEECAGFQSPCVGIEYNFGSGRCEIWTRSAGIGATAMLSGYTCLRYLPNAPSTTQTTTIDPALFRGFQDDGSNQVCRGSGPGDNLAEYFNATWGVESLSACQAQCLAASSTCKGIEFNEAAGRCEVWTRPEGIEATVAADGYRCLVYVPNLPTTTTVDPSLFQPILGDGTGQVCRGDNIGDNLGSYFTVINSLNSIEECKASCVQEADCKGPSARSHLAAVAPPQEVGMTTRGLPPQSSQGMTLGDVIQTLQQELRKGMEQQQQRLTKETLDAIEKGLAPVHELIEKVENKATKGIQATLANAKGLSKGKDC</sequence>
<dbReference type="EC" id="3.4.24.-" evidence="2"/>
<feature type="domain" description="Apple" evidence="4">
    <location>
        <begin position="1108"/>
        <end position="1178"/>
    </location>
</feature>
<dbReference type="GO" id="GO:0008270">
    <property type="term" value="F:zinc ion binding"/>
    <property type="evidence" value="ECO:0007669"/>
    <property type="project" value="UniProtKB-UniRule"/>
</dbReference>
<evidence type="ECO:0000256" key="1">
    <source>
        <dbReference type="PROSITE-ProRule" id="PRU01211"/>
    </source>
</evidence>
<dbReference type="EMBL" id="LSRX01000219">
    <property type="protein sequence ID" value="OLQ04084.1"/>
    <property type="molecule type" value="Genomic_DNA"/>
</dbReference>
<feature type="domain" description="Apple" evidence="4">
    <location>
        <begin position="1008"/>
        <end position="1075"/>
    </location>
</feature>
<reference evidence="6 7" key="1">
    <citation type="submission" date="2016-02" db="EMBL/GenBank/DDBJ databases">
        <title>Genome analysis of coral dinoflagellate symbionts highlights evolutionary adaptations to a symbiotic lifestyle.</title>
        <authorList>
            <person name="Aranda M."/>
            <person name="Li Y."/>
            <person name="Liew Y.J."/>
            <person name="Baumgarten S."/>
            <person name="Simakov O."/>
            <person name="Wilson M."/>
            <person name="Piel J."/>
            <person name="Ashoor H."/>
            <person name="Bougouffa S."/>
            <person name="Bajic V.B."/>
            <person name="Ryu T."/>
            <person name="Ravasi T."/>
            <person name="Bayer T."/>
            <person name="Micklem G."/>
            <person name="Kim H."/>
            <person name="Bhak J."/>
            <person name="Lajeunesse T.C."/>
            <person name="Voolstra C.R."/>
        </authorList>
    </citation>
    <scope>NUCLEOTIDE SEQUENCE [LARGE SCALE GENOMIC DNA]</scope>
    <source>
        <strain evidence="6 7">CCMP2467</strain>
    </source>
</reference>
<dbReference type="Pfam" id="PF00024">
    <property type="entry name" value="PAN_1"/>
    <property type="match status" value="1"/>
</dbReference>
<dbReference type="PROSITE" id="PS51864">
    <property type="entry name" value="ASTACIN"/>
    <property type="match status" value="1"/>
</dbReference>